<organism evidence="1 2">
    <name type="scientific">Elaphomyces granulatus</name>
    <dbReference type="NCBI Taxonomy" id="519963"/>
    <lineage>
        <taxon>Eukaryota</taxon>
        <taxon>Fungi</taxon>
        <taxon>Dikarya</taxon>
        <taxon>Ascomycota</taxon>
        <taxon>Pezizomycotina</taxon>
        <taxon>Eurotiomycetes</taxon>
        <taxon>Eurotiomycetidae</taxon>
        <taxon>Eurotiales</taxon>
        <taxon>Elaphomycetaceae</taxon>
        <taxon>Elaphomyces</taxon>
    </lineage>
</organism>
<evidence type="ECO:0000313" key="1">
    <source>
        <dbReference type="EMBL" id="OXV10485.1"/>
    </source>
</evidence>
<proteinExistence type="predicted"/>
<name>A0A232M236_9EURO</name>
<reference evidence="1 2" key="1">
    <citation type="journal article" date="2015" name="Environ. Microbiol.">
        <title>Metagenome sequence of Elaphomyces granulatus from sporocarp tissue reveals Ascomycota ectomycorrhizal fingerprints of genome expansion and a Proteobacteria-rich microbiome.</title>
        <authorList>
            <person name="Quandt C.A."/>
            <person name="Kohler A."/>
            <person name="Hesse C.N."/>
            <person name="Sharpton T.J."/>
            <person name="Martin F."/>
            <person name="Spatafora J.W."/>
        </authorList>
    </citation>
    <scope>NUCLEOTIDE SEQUENCE [LARGE SCALE GENOMIC DNA]</scope>
    <source>
        <strain evidence="1 2">OSC145934</strain>
    </source>
</reference>
<dbReference type="InterPro" id="IPR032675">
    <property type="entry name" value="LRR_dom_sf"/>
</dbReference>
<comment type="caution">
    <text evidence="1">The sequence shown here is derived from an EMBL/GenBank/DDBJ whole genome shotgun (WGS) entry which is preliminary data.</text>
</comment>
<sequence length="547" mass="61932">MAMRFLRKLRLRSRGKNAGKESKVKQTGKISHHYASPPAPRYDLTTRLPRKILARIFAQVCPHTLDHSYRSSEESMTEDGCMLCDMRDLAHCVLVCKHWLLEARALLYRNIRIDPVHYCELEIELAAKRTHRSFFDRNGDPIDAPKMRLELLMRTVRESQELANMILSLRMPYMTREASKAELARTISVLQNLRYVDLPAGVFSDDATSHTLKQELMIRCPQIRRMKYAQGSEGSFGQIPGSRLWMHLEELELSGLQVEDRTLRLVLNSFPRLQALKVEGLPLLEDSTFSQVRTMPLFPPVQRLVLRNTPGVTATGLATYLSFSQNQAALTHLTLSNTGVMPCTLHRILITAPSLLHLTVIQEVDRSFPQESTPLLSSKSLRSMHYEITSESSSYALQRMSNSYYTYLISSLTSNSLPTLHELYVRDANFPETLLLTPPPRLFGGGESGPQYHSLGFTQPLAIYSKGIDELEWNFTQYEPLATGRRGSVTRPVSFQEAQLSPSWGGETRRSVLVGNGFGGFLAVPVDEGRPKSSGGLRRDSRHDLWR</sequence>
<dbReference type="Proteomes" id="UP000243515">
    <property type="component" value="Unassembled WGS sequence"/>
</dbReference>
<dbReference type="OrthoDB" id="5405297at2759"/>
<dbReference type="EMBL" id="NPHW01002927">
    <property type="protein sequence ID" value="OXV10485.1"/>
    <property type="molecule type" value="Genomic_DNA"/>
</dbReference>
<accession>A0A232M236</accession>
<keyword evidence="2" id="KW-1185">Reference proteome</keyword>
<protein>
    <submittedName>
        <fullName evidence="1">Uncharacterized protein</fullName>
    </submittedName>
</protein>
<dbReference type="SUPFAM" id="SSF52047">
    <property type="entry name" value="RNI-like"/>
    <property type="match status" value="1"/>
</dbReference>
<dbReference type="AlphaFoldDB" id="A0A232M236"/>
<gene>
    <name evidence="1" type="ORF">Egran_01755</name>
</gene>
<dbReference type="Gene3D" id="1.20.1280.50">
    <property type="match status" value="1"/>
</dbReference>
<evidence type="ECO:0000313" key="2">
    <source>
        <dbReference type="Proteomes" id="UP000243515"/>
    </source>
</evidence>
<dbReference type="Gene3D" id="3.80.10.10">
    <property type="entry name" value="Ribonuclease Inhibitor"/>
    <property type="match status" value="1"/>
</dbReference>